<dbReference type="AlphaFoldDB" id="C5A1Q4"/>
<dbReference type="OrthoDB" id="17771at2157"/>
<dbReference type="GO" id="GO:0006352">
    <property type="term" value="P:DNA-templated transcription initiation"/>
    <property type="evidence" value="ECO:0007669"/>
    <property type="project" value="InterPro"/>
</dbReference>
<dbReference type="PATRIC" id="fig|593117.10.peg.1830"/>
<dbReference type="NCBIfam" id="NF003055">
    <property type="entry name" value="PRK03975.1-2"/>
    <property type="match status" value="1"/>
</dbReference>
<dbReference type="NCBIfam" id="TIGR00721">
    <property type="entry name" value="tfx"/>
    <property type="match status" value="1"/>
</dbReference>
<organism evidence="5 6">
    <name type="scientific">Thermococcus gammatolerans (strain DSM 15229 / JCM 11827 / EJ3)</name>
    <dbReference type="NCBI Taxonomy" id="593117"/>
    <lineage>
        <taxon>Archaea</taxon>
        <taxon>Methanobacteriati</taxon>
        <taxon>Methanobacteriota</taxon>
        <taxon>Thermococci</taxon>
        <taxon>Thermococcales</taxon>
        <taxon>Thermococcaceae</taxon>
        <taxon>Thermococcus</taxon>
    </lineage>
</organism>
<protein>
    <submittedName>
        <fullName evidence="5">Archaeal regulatory protein tfx, LuxR family (Tfx)</fullName>
    </submittedName>
</protein>
<keyword evidence="1" id="KW-0805">Transcription regulation</keyword>
<proteinExistence type="predicted"/>
<sequence>MPSKSFLTDQQIKILRLRAMGLRQSEIAELLGTSRANVSILERRALEKIEKARNTLLLWEQINSKVSVEVRRGDDIFEIPERLFRKADEIGVKVPYSTAEIIAFLVEHAPVEDRLAKRDFTLFLDSSDRLRVSECILEDFDEIRKD</sequence>
<dbReference type="STRING" id="593117.TGAM_1821"/>
<accession>C5A1Q4</accession>
<dbReference type="PROSITE" id="PS50943">
    <property type="entry name" value="HTH_CROC1"/>
    <property type="match status" value="1"/>
</dbReference>
<evidence type="ECO:0000256" key="2">
    <source>
        <dbReference type="ARBA" id="ARBA00023125"/>
    </source>
</evidence>
<dbReference type="RefSeq" id="WP_015859432.1">
    <property type="nucleotide sequence ID" value="NC_012804.1"/>
</dbReference>
<dbReference type="Proteomes" id="UP000001488">
    <property type="component" value="Chromosome"/>
</dbReference>
<dbReference type="InterPro" id="IPR004645">
    <property type="entry name" value="Tfx_DNA-bd_arc"/>
</dbReference>
<dbReference type="Pfam" id="PF04545">
    <property type="entry name" value="Sigma70_r4"/>
    <property type="match status" value="1"/>
</dbReference>
<evidence type="ECO:0000256" key="3">
    <source>
        <dbReference type="ARBA" id="ARBA00023163"/>
    </source>
</evidence>
<feature type="domain" description="HTH cro/C1-type" evidence="4">
    <location>
        <begin position="12"/>
        <end position="39"/>
    </location>
</feature>
<dbReference type="InterPro" id="IPR036657">
    <property type="entry name" value="Tfx_DNA-bd_sf_arc"/>
</dbReference>
<dbReference type="GO" id="GO:0003677">
    <property type="term" value="F:DNA binding"/>
    <property type="evidence" value="ECO:0007669"/>
    <property type="project" value="UniProtKB-KW"/>
</dbReference>
<dbReference type="Gene3D" id="3.30.1190.10">
    <property type="entry name" value="DNA-binding protein Tfx superfamily, archaea"/>
    <property type="match status" value="1"/>
</dbReference>
<reference evidence="5 6" key="1">
    <citation type="journal article" date="2007" name="Genome Biol.">
        <title>Genome analysis and genome-wide proteomics of Thermococcus gammatolerans, the most radioresistant organism known amongst the Archaea.</title>
        <authorList>
            <person name="Zivanovic Y."/>
            <person name="Armengaud J."/>
            <person name="Lagorce A."/>
            <person name="Leplat C."/>
            <person name="Guerin P."/>
            <person name="Dutertre M."/>
            <person name="Anthouard V."/>
            <person name="Forterre P."/>
            <person name="Wincker P."/>
            <person name="Confalonieri F."/>
        </authorList>
    </citation>
    <scope>NUCLEOTIDE SEQUENCE [LARGE SCALE GENOMIC DNA]</scope>
    <source>
        <strain evidence="6">DSM 15229 / JCM 11827 / EJ3</strain>
    </source>
</reference>
<name>C5A1Q4_THEGJ</name>
<dbReference type="PaxDb" id="593117-TGAM_1821"/>
<evidence type="ECO:0000259" key="4">
    <source>
        <dbReference type="PROSITE" id="PS50943"/>
    </source>
</evidence>
<dbReference type="EMBL" id="CP001398">
    <property type="protein sequence ID" value="ACS34323.1"/>
    <property type="molecule type" value="Genomic_DNA"/>
</dbReference>
<dbReference type="InterPro" id="IPR018384">
    <property type="entry name" value="Tfx_DNA-bd_euryarc"/>
</dbReference>
<dbReference type="InterPro" id="IPR007630">
    <property type="entry name" value="RNA_pol_sigma70_r4"/>
</dbReference>
<keyword evidence="6" id="KW-1185">Reference proteome</keyword>
<dbReference type="InterPro" id="IPR001387">
    <property type="entry name" value="Cro/C1-type_HTH"/>
</dbReference>
<dbReference type="eggNOG" id="arCOG04554">
    <property type="taxonomic scope" value="Archaea"/>
</dbReference>
<dbReference type="PIRSF" id="PIRSF004932">
    <property type="entry name" value="DNA_bind_Tfx"/>
    <property type="match status" value="1"/>
</dbReference>
<evidence type="ECO:0000313" key="5">
    <source>
        <dbReference type="EMBL" id="ACS34323.1"/>
    </source>
</evidence>
<dbReference type="Pfam" id="PF14601">
    <property type="entry name" value="TFX_C"/>
    <property type="match status" value="1"/>
</dbReference>
<keyword evidence="3" id="KW-0804">Transcription</keyword>
<dbReference type="SUPFAM" id="SSF89915">
    <property type="entry name" value="DNA-binding protein Tfx"/>
    <property type="match status" value="1"/>
</dbReference>
<evidence type="ECO:0000313" key="6">
    <source>
        <dbReference type="Proteomes" id="UP000001488"/>
    </source>
</evidence>
<dbReference type="InterPro" id="IPR029291">
    <property type="entry name" value="Tfx_C"/>
</dbReference>
<dbReference type="HOGENOM" id="CLU_125807_0_1_2"/>
<evidence type="ECO:0000256" key="1">
    <source>
        <dbReference type="ARBA" id="ARBA00023015"/>
    </source>
</evidence>
<keyword evidence="2" id="KW-0238">DNA-binding</keyword>
<dbReference type="NCBIfam" id="NF003056">
    <property type="entry name" value="PRK03975.1-4"/>
    <property type="match status" value="1"/>
</dbReference>
<dbReference type="GO" id="GO:0003700">
    <property type="term" value="F:DNA-binding transcription factor activity"/>
    <property type="evidence" value="ECO:0007669"/>
    <property type="project" value="InterPro"/>
</dbReference>
<gene>
    <name evidence="5" type="primary">tfx</name>
    <name evidence="5" type="ordered locus">TGAM_1821</name>
</gene>
<dbReference type="KEGG" id="tga:TGAM_1821"/>
<dbReference type="GeneID" id="7987648"/>